<evidence type="ECO:0000313" key="3">
    <source>
        <dbReference type="EMBL" id="PTQ76201.1"/>
    </source>
</evidence>
<sequence length="184" mass="20628">MAVTRGKVRIIGGQWRSRLLAFPEHPDLRPTADRIRETLFNWLGQDLSGMRCLDLFAGSGALGFEAASRGAASVVMVDADAGIYRMLRENKEKLQATQIELVMMNAMNFLKSDMRKFDVIFLDPPYRLGLLPELLPLLPCHLETGGLVYAEAKGDWSADAQWQVKRDTRAGSVHYRLLELAQHG</sequence>
<dbReference type="AlphaFoldDB" id="A0A2T5HX94"/>
<organism evidence="3 4">
    <name type="scientific">Nitrosomonas oligotropha</name>
    <dbReference type="NCBI Taxonomy" id="42354"/>
    <lineage>
        <taxon>Bacteria</taxon>
        <taxon>Pseudomonadati</taxon>
        <taxon>Pseudomonadota</taxon>
        <taxon>Betaproteobacteria</taxon>
        <taxon>Nitrosomonadales</taxon>
        <taxon>Nitrosomonadaceae</taxon>
        <taxon>Nitrosomonas</taxon>
    </lineage>
</organism>
<accession>A0A2T5HX94</accession>
<dbReference type="Pfam" id="PF03602">
    <property type="entry name" value="Cons_hypoth95"/>
    <property type="match status" value="1"/>
</dbReference>
<dbReference type="InterPro" id="IPR004398">
    <property type="entry name" value="RNA_MeTrfase_RsmD"/>
</dbReference>
<protein>
    <submittedName>
        <fullName evidence="3">16S rRNA (Guanine(966)-N(2))-methyltransferase RsmD</fullName>
    </submittedName>
</protein>
<dbReference type="PROSITE" id="PS00092">
    <property type="entry name" value="N6_MTASE"/>
    <property type="match status" value="1"/>
</dbReference>
<dbReference type="PIRSF" id="PIRSF004553">
    <property type="entry name" value="CHP00095"/>
    <property type="match status" value="1"/>
</dbReference>
<dbReference type="Proteomes" id="UP000244128">
    <property type="component" value="Unassembled WGS sequence"/>
</dbReference>
<proteinExistence type="predicted"/>
<evidence type="ECO:0000313" key="4">
    <source>
        <dbReference type="Proteomes" id="UP000244128"/>
    </source>
</evidence>
<dbReference type="Gene3D" id="3.40.50.150">
    <property type="entry name" value="Vaccinia Virus protein VP39"/>
    <property type="match status" value="1"/>
</dbReference>
<keyword evidence="2 3" id="KW-0808">Transferase</keyword>
<dbReference type="RefSeq" id="WP_107803896.1">
    <property type="nucleotide sequence ID" value="NZ_QAOI01000021.1"/>
</dbReference>
<dbReference type="InterPro" id="IPR029063">
    <property type="entry name" value="SAM-dependent_MTases_sf"/>
</dbReference>
<dbReference type="PANTHER" id="PTHR43542:SF1">
    <property type="entry name" value="METHYLTRANSFERASE"/>
    <property type="match status" value="1"/>
</dbReference>
<dbReference type="PANTHER" id="PTHR43542">
    <property type="entry name" value="METHYLTRANSFERASE"/>
    <property type="match status" value="1"/>
</dbReference>
<dbReference type="GO" id="GO:0003676">
    <property type="term" value="F:nucleic acid binding"/>
    <property type="evidence" value="ECO:0007669"/>
    <property type="project" value="InterPro"/>
</dbReference>
<comment type="caution">
    <text evidence="3">The sequence shown here is derived from an EMBL/GenBank/DDBJ whole genome shotgun (WGS) entry which is preliminary data.</text>
</comment>
<dbReference type="SUPFAM" id="SSF53335">
    <property type="entry name" value="S-adenosyl-L-methionine-dependent methyltransferases"/>
    <property type="match status" value="1"/>
</dbReference>
<dbReference type="GO" id="GO:0031167">
    <property type="term" value="P:rRNA methylation"/>
    <property type="evidence" value="ECO:0007669"/>
    <property type="project" value="InterPro"/>
</dbReference>
<dbReference type="CDD" id="cd02440">
    <property type="entry name" value="AdoMet_MTases"/>
    <property type="match status" value="1"/>
</dbReference>
<name>A0A2T5HX94_9PROT</name>
<dbReference type="InterPro" id="IPR002052">
    <property type="entry name" value="DNA_methylase_N6_adenine_CS"/>
</dbReference>
<reference evidence="3 4" key="1">
    <citation type="submission" date="2018-04" db="EMBL/GenBank/DDBJ databases">
        <title>Active sludge and wastewater microbial communities from Klosterneuburg, Austria.</title>
        <authorList>
            <person name="Wagner M."/>
        </authorList>
    </citation>
    <scope>NUCLEOTIDE SEQUENCE [LARGE SCALE GENOMIC DNA]</scope>
    <source>
        <strain evidence="3 4">Nm49</strain>
    </source>
</reference>
<keyword evidence="1 3" id="KW-0489">Methyltransferase</keyword>
<dbReference type="NCBIfam" id="TIGR00095">
    <property type="entry name" value="16S rRNA (guanine(966)-N(2))-methyltransferase RsmD"/>
    <property type="match status" value="1"/>
</dbReference>
<gene>
    <name evidence="3" type="ORF">C8R26_12114</name>
</gene>
<evidence type="ECO:0000256" key="1">
    <source>
        <dbReference type="ARBA" id="ARBA00022603"/>
    </source>
</evidence>
<dbReference type="EMBL" id="QAOI01000021">
    <property type="protein sequence ID" value="PTQ76201.1"/>
    <property type="molecule type" value="Genomic_DNA"/>
</dbReference>
<evidence type="ECO:0000256" key="2">
    <source>
        <dbReference type="ARBA" id="ARBA00022679"/>
    </source>
</evidence>
<dbReference type="GO" id="GO:0008168">
    <property type="term" value="F:methyltransferase activity"/>
    <property type="evidence" value="ECO:0007669"/>
    <property type="project" value="UniProtKB-KW"/>
</dbReference>